<keyword evidence="2" id="KW-1185">Reference proteome</keyword>
<comment type="caution">
    <text evidence="1">The sequence shown here is derived from an EMBL/GenBank/DDBJ whole genome shotgun (WGS) entry which is preliminary data.</text>
</comment>
<evidence type="ECO:0000313" key="2">
    <source>
        <dbReference type="Proteomes" id="UP001267638"/>
    </source>
</evidence>
<reference evidence="1 2" key="1">
    <citation type="submission" date="2023-07" db="EMBL/GenBank/DDBJ databases">
        <title>Sorghum-associated microbial communities from plants grown in Nebraska, USA.</title>
        <authorList>
            <person name="Schachtman D."/>
        </authorList>
    </citation>
    <scope>NUCLEOTIDE SEQUENCE [LARGE SCALE GENOMIC DNA]</scope>
    <source>
        <strain evidence="1 2">4256</strain>
    </source>
</reference>
<sequence length="256" mass="27497">MSSEQKAAEKSVFDPVVMAAVKSLVRASFISDAALISMPQTYPDGTGVGIRVDPAPGGYAVSDFAFGYRQAENYGAERSYAKHAAKLAEQCHAEYAAGHQLRILARPEQLSGAIKLIAAVSREAVYKTFASSPDWDDTELAADLFQRLVGLFGTDHVFAKASKTGASSVQWRVAAKVTIDDRDVIFDAVSPHHASVFSASSKFNDIARLEEKTVSVAVVENKEAMGKWLPLLSQTAIVIEESASDDTLRRLVGTAA</sequence>
<dbReference type="EMBL" id="JAVDWV010000007">
    <property type="protein sequence ID" value="MDR7154987.1"/>
    <property type="molecule type" value="Genomic_DNA"/>
</dbReference>
<accession>A0ABU1X1C9</accession>
<evidence type="ECO:0000313" key="1">
    <source>
        <dbReference type="EMBL" id="MDR7154987.1"/>
    </source>
</evidence>
<proteinExistence type="predicted"/>
<protein>
    <recommendedName>
        <fullName evidence="3">DUF1828 domain-containing protein</fullName>
    </recommendedName>
</protein>
<evidence type="ECO:0008006" key="3">
    <source>
        <dbReference type="Google" id="ProtNLM"/>
    </source>
</evidence>
<dbReference type="RefSeq" id="WP_310223757.1">
    <property type="nucleotide sequence ID" value="NZ_JAVDWV010000007.1"/>
</dbReference>
<name>A0ABU1X1C9_SPHXE</name>
<gene>
    <name evidence="1" type="ORF">J2W40_001805</name>
</gene>
<organism evidence="1 2">
    <name type="scientific">Sphingobium xenophagum</name>
    <dbReference type="NCBI Taxonomy" id="121428"/>
    <lineage>
        <taxon>Bacteria</taxon>
        <taxon>Pseudomonadati</taxon>
        <taxon>Pseudomonadota</taxon>
        <taxon>Alphaproteobacteria</taxon>
        <taxon>Sphingomonadales</taxon>
        <taxon>Sphingomonadaceae</taxon>
        <taxon>Sphingobium</taxon>
    </lineage>
</organism>
<dbReference type="Proteomes" id="UP001267638">
    <property type="component" value="Unassembled WGS sequence"/>
</dbReference>